<dbReference type="GO" id="GO:0005886">
    <property type="term" value="C:plasma membrane"/>
    <property type="evidence" value="ECO:0007669"/>
    <property type="project" value="UniProtKB-SubCell"/>
</dbReference>
<evidence type="ECO:0000256" key="4">
    <source>
        <dbReference type="ARBA" id="ARBA00022989"/>
    </source>
</evidence>
<dbReference type="InterPro" id="IPR001123">
    <property type="entry name" value="LeuE-type"/>
</dbReference>
<reference evidence="7 8" key="1">
    <citation type="submission" date="2015-04" db="EMBL/GenBank/DDBJ databases">
        <title>The draft genome sequence of Roseovarius sp.R12b.</title>
        <authorList>
            <person name="Li G."/>
            <person name="Lai Q."/>
            <person name="Shao Z."/>
            <person name="Yan P."/>
        </authorList>
    </citation>
    <scope>NUCLEOTIDE SEQUENCE [LARGE SCALE GENOMIC DNA]</scope>
    <source>
        <strain evidence="7 8">R12B</strain>
    </source>
</reference>
<dbReference type="AlphaFoldDB" id="A0A0T5NSF0"/>
<keyword evidence="8" id="KW-1185">Reference proteome</keyword>
<feature type="transmembrane region" description="Helical" evidence="6">
    <location>
        <begin position="45"/>
        <end position="69"/>
    </location>
</feature>
<sequence>MTEFAPYFPGFVAAYAILLVGASSPGPAVAMLLGISTNQGRGPALVTCAGIATGSMTINILTMLGVGLILSQAAWAMSLLKLIGAAYLVWLAYGAFKKALNPPKLSVMKTPKQATAMLFAQGYALQVTNPKAIVFWLAIAAVGAVEGAPGTVIAAFVAGAFAISFTMHAAWALFLSSGPIRTAYASGRRWIEAGLGSFFSFAAYKMATSES</sequence>
<feature type="transmembrane region" description="Helical" evidence="6">
    <location>
        <begin position="151"/>
        <end position="174"/>
    </location>
</feature>
<feature type="transmembrane region" description="Helical" evidence="6">
    <location>
        <begin position="75"/>
        <end position="96"/>
    </location>
</feature>
<evidence type="ECO:0000313" key="7">
    <source>
        <dbReference type="EMBL" id="KRS11864.1"/>
    </source>
</evidence>
<dbReference type="GO" id="GO:0015171">
    <property type="term" value="F:amino acid transmembrane transporter activity"/>
    <property type="evidence" value="ECO:0007669"/>
    <property type="project" value="TreeGrafter"/>
</dbReference>
<evidence type="ECO:0000256" key="2">
    <source>
        <dbReference type="ARBA" id="ARBA00022475"/>
    </source>
</evidence>
<evidence type="ECO:0000256" key="6">
    <source>
        <dbReference type="SAM" id="Phobius"/>
    </source>
</evidence>
<dbReference type="PANTHER" id="PTHR30086">
    <property type="entry name" value="ARGININE EXPORTER PROTEIN ARGO"/>
    <property type="match status" value="1"/>
</dbReference>
<accession>A0A0T5NSF0</accession>
<feature type="transmembrane region" description="Helical" evidence="6">
    <location>
        <begin position="12"/>
        <end position="33"/>
    </location>
</feature>
<evidence type="ECO:0000256" key="3">
    <source>
        <dbReference type="ARBA" id="ARBA00022692"/>
    </source>
</evidence>
<keyword evidence="4 6" id="KW-1133">Transmembrane helix</keyword>
<organism evidence="7 8">
    <name type="scientific">Roseovarius atlanticus</name>
    <dbReference type="NCBI Taxonomy" id="1641875"/>
    <lineage>
        <taxon>Bacteria</taxon>
        <taxon>Pseudomonadati</taxon>
        <taxon>Pseudomonadota</taxon>
        <taxon>Alphaproteobacteria</taxon>
        <taxon>Rhodobacterales</taxon>
        <taxon>Roseobacteraceae</taxon>
        <taxon>Roseovarius</taxon>
    </lineage>
</organism>
<keyword evidence="2" id="KW-1003">Cell membrane</keyword>
<dbReference type="OrthoDB" id="7659099at2"/>
<keyword evidence="3 6" id="KW-0812">Transmembrane</keyword>
<gene>
    <name evidence="7" type="ORF">XM53_14315</name>
</gene>
<proteinExistence type="predicted"/>
<evidence type="ECO:0000256" key="5">
    <source>
        <dbReference type="ARBA" id="ARBA00023136"/>
    </source>
</evidence>
<keyword evidence="5 6" id="KW-0472">Membrane</keyword>
<feature type="transmembrane region" description="Helical" evidence="6">
    <location>
        <begin position="117"/>
        <end position="139"/>
    </location>
</feature>
<name>A0A0T5NSF0_9RHOB</name>
<evidence type="ECO:0000313" key="8">
    <source>
        <dbReference type="Proteomes" id="UP000051295"/>
    </source>
</evidence>
<dbReference type="Pfam" id="PF01810">
    <property type="entry name" value="LysE"/>
    <property type="match status" value="1"/>
</dbReference>
<comment type="caution">
    <text evidence="7">The sequence shown here is derived from an EMBL/GenBank/DDBJ whole genome shotgun (WGS) entry which is preliminary data.</text>
</comment>
<dbReference type="RefSeq" id="WP_057794464.1">
    <property type="nucleotide sequence ID" value="NZ_LAXJ01000016.1"/>
</dbReference>
<dbReference type="PATRIC" id="fig|1641875.4.peg.666"/>
<evidence type="ECO:0000256" key="1">
    <source>
        <dbReference type="ARBA" id="ARBA00004651"/>
    </source>
</evidence>
<dbReference type="EMBL" id="LAXJ01000016">
    <property type="protein sequence ID" value="KRS11864.1"/>
    <property type="molecule type" value="Genomic_DNA"/>
</dbReference>
<dbReference type="STRING" id="1641875.XM53_14315"/>
<comment type="subcellular location">
    <subcellularLocation>
        <location evidence="1">Cell membrane</location>
        <topology evidence="1">Multi-pass membrane protein</topology>
    </subcellularLocation>
</comment>
<protein>
    <submittedName>
        <fullName evidence="7">Threonine transporter</fullName>
    </submittedName>
</protein>
<dbReference type="Proteomes" id="UP000051295">
    <property type="component" value="Unassembled WGS sequence"/>
</dbReference>
<dbReference type="PANTHER" id="PTHR30086:SF20">
    <property type="entry name" value="ARGININE EXPORTER PROTEIN ARGO-RELATED"/>
    <property type="match status" value="1"/>
</dbReference>